<dbReference type="GO" id="GO:0009653">
    <property type="term" value="P:anatomical structure morphogenesis"/>
    <property type="evidence" value="ECO:0007669"/>
    <property type="project" value="TreeGrafter"/>
</dbReference>
<dbReference type="VEuPathDB" id="VectorBase:HLOH_059957"/>
<organism evidence="1 2">
    <name type="scientific">Haemaphysalis longicornis</name>
    <name type="common">Bush tick</name>
    <dbReference type="NCBI Taxonomy" id="44386"/>
    <lineage>
        <taxon>Eukaryota</taxon>
        <taxon>Metazoa</taxon>
        <taxon>Ecdysozoa</taxon>
        <taxon>Arthropoda</taxon>
        <taxon>Chelicerata</taxon>
        <taxon>Arachnida</taxon>
        <taxon>Acari</taxon>
        <taxon>Parasitiformes</taxon>
        <taxon>Ixodida</taxon>
        <taxon>Ixodoidea</taxon>
        <taxon>Ixodidae</taxon>
        <taxon>Haemaphysalinae</taxon>
        <taxon>Haemaphysalis</taxon>
    </lineage>
</organism>
<proteinExistence type="predicted"/>
<evidence type="ECO:0000313" key="2">
    <source>
        <dbReference type="Proteomes" id="UP000821853"/>
    </source>
</evidence>
<dbReference type="OMA" id="NTRPYES"/>
<reference evidence="1 2" key="1">
    <citation type="journal article" date="2020" name="Cell">
        <title>Large-Scale Comparative Analyses of Tick Genomes Elucidate Their Genetic Diversity and Vector Capacities.</title>
        <authorList>
            <consortium name="Tick Genome and Microbiome Consortium (TIGMIC)"/>
            <person name="Jia N."/>
            <person name="Wang J."/>
            <person name="Shi W."/>
            <person name="Du L."/>
            <person name="Sun Y."/>
            <person name="Zhan W."/>
            <person name="Jiang J.F."/>
            <person name="Wang Q."/>
            <person name="Zhang B."/>
            <person name="Ji P."/>
            <person name="Bell-Sakyi L."/>
            <person name="Cui X.M."/>
            <person name="Yuan T.T."/>
            <person name="Jiang B.G."/>
            <person name="Yang W.F."/>
            <person name="Lam T.T."/>
            <person name="Chang Q.C."/>
            <person name="Ding S.J."/>
            <person name="Wang X.J."/>
            <person name="Zhu J.G."/>
            <person name="Ruan X.D."/>
            <person name="Zhao L."/>
            <person name="Wei J.T."/>
            <person name="Ye R.Z."/>
            <person name="Que T.C."/>
            <person name="Du C.H."/>
            <person name="Zhou Y.H."/>
            <person name="Cheng J.X."/>
            <person name="Dai P.F."/>
            <person name="Guo W.B."/>
            <person name="Han X.H."/>
            <person name="Huang E.J."/>
            <person name="Li L.F."/>
            <person name="Wei W."/>
            <person name="Gao Y.C."/>
            <person name="Liu J.Z."/>
            <person name="Shao H.Z."/>
            <person name="Wang X."/>
            <person name="Wang C.C."/>
            <person name="Yang T.C."/>
            <person name="Huo Q.B."/>
            <person name="Li W."/>
            <person name="Chen H.Y."/>
            <person name="Chen S.E."/>
            <person name="Zhou L.G."/>
            <person name="Ni X.B."/>
            <person name="Tian J.H."/>
            <person name="Sheng Y."/>
            <person name="Liu T."/>
            <person name="Pan Y.S."/>
            <person name="Xia L.Y."/>
            <person name="Li J."/>
            <person name="Zhao F."/>
            <person name="Cao W.C."/>
        </authorList>
    </citation>
    <scope>NUCLEOTIDE SEQUENCE [LARGE SCALE GENOMIC DNA]</scope>
    <source>
        <strain evidence="1">HaeL-2018</strain>
    </source>
</reference>
<name>A0A9J6FFM5_HAELO</name>
<dbReference type="PANTHER" id="PTHR45739:SF8">
    <property type="entry name" value="FRAS1-RELATED EXTRACELLULAR MATRIX PROTEIN 1"/>
    <property type="match status" value="1"/>
</dbReference>
<dbReference type="PANTHER" id="PTHR45739">
    <property type="entry name" value="MATRIX PROTEIN, PUTATIVE-RELATED"/>
    <property type="match status" value="1"/>
</dbReference>
<dbReference type="Proteomes" id="UP000821853">
    <property type="component" value="Chromosome 1"/>
</dbReference>
<dbReference type="EMBL" id="JABSTR010000001">
    <property type="protein sequence ID" value="KAH9360844.1"/>
    <property type="molecule type" value="Genomic_DNA"/>
</dbReference>
<comment type="caution">
    <text evidence="1">The sequence shown here is derived from an EMBL/GenBank/DDBJ whole genome shotgun (WGS) entry which is preliminary data.</text>
</comment>
<keyword evidence="2" id="KW-1185">Reference proteome</keyword>
<dbReference type="AlphaFoldDB" id="A0A9J6FFM5"/>
<sequence>MLPLVSTHPLPSAEQLFGNKISQKQHVCSNLVGYGDLDLEPSVFLKSATNEAAPAGGNTRPYESDSAIRGPRAVSLYRHLKLDRCLWRFSATIALRDAVGVCGGILLEDFKEPLSHRRFVTIRLPLYVTLAFPAANIFVDQAAPRWTSVERRSQLELSFAYGPALWADRPLGTQSVPRANVSVTRVSLGSDGRLTVHLLSKAFFHGALVLSHAAKKHVRGRLHKAGAGEAGHYSLALVWAEPSFDAPSQLWKAVSVHSLQDYSGHHELELVPCVAAPAQEYRAPPEDFCSPLAPLRFDVSVSAPQPIVTPVATVYSMGTEFQLLSRSEDFLADPRDPSYTFRDLDERRIFFKGEKLFGRVFWNPLEELSARLRIDQVYLCTGKAGFTPSFDPTGRELARGPSFGCVQPSPDLEHRFLILADKSILEEL</sequence>
<protein>
    <submittedName>
        <fullName evidence="1">Uncharacterized protein</fullName>
    </submittedName>
</protein>
<dbReference type="InterPro" id="IPR051561">
    <property type="entry name" value="FRAS1_ECM"/>
</dbReference>
<evidence type="ECO:0000313" key="1">
    <source>
        <dbReference type="EMBL" id="KAH9360844.1"/>
    </source>
</evidence>
<accession>A0A9J6FFM5</accession>
<dbReference type="OrthoDB" id="300641at2759"/>
<gene>
    <name evidence="1" type="ORF">HPB48_009362</name>
</gene>